<organism evidence="1 2">
    <name type="scientific">Solimonas terrae</name>
    <dbReference type="NCBI Taxonomy" id="1396819"/>
    <lineage>
        <taxon>Bacteria</taxon>
        <taxon>Pseudomonadati</taxon>
        <taxon>Pseudomonadota</taxon>
        <taxon>Gammaproteobacteria</taxon>
        <taxon>Nevskiales</taxon>
        <taxon>Nevskiaceae</taxon>
        <taxon>Solimonas</taxon>
    </lineage>
</organism>
<dbReference type="EMBL" id="JAAMOW010000007">
    <property type="protein sequence ID" value="NGY05942.1"/>
    <property type="molecule type" value="Genomic_DNA"/>
</dbReference>
<protein>
    <submittedName>
        <fullName evidence="1">Uncharacterized protein</fullName>
    </submittedName>
</protein>
<name>A0A6M2BTF4_9GAMM</name>
<comment type="caution">
    <text evidence="1">The sequence shown here is derived from an EMBL/GenBank/DDBJ whole genome shotgun (WGS) entry which is preliminary data.</text>
</comment>
<dbReference type="Proteomes" id="UP000472676">
    <property type="component" value="Unassembled WGS sequence"/>
</dbReference>
<evidence type="ECO:0000313" key="2">
    <source>
        <dbReference type="Proteomes" id="UP000472676"/>
    </source>
</evidence>
<gene>
    <name evidence="1" type="ORF">G7Y85_14300</name>
</gene>
<reference evidence="1 2" key="1">
    <citation type="journal article" date="2014" name="Int. J. Syst. Evol. Microbiol.">
        <title>Solimonas terrae sp. nov., isolated from soil.</title>
        <authorList>
            <person name="Kim S.J."/>
            <person name="Moon J.Y."/>
            <person name="Weon H.Y."/>
            <person name="Ahn J.H."/>
            <person name="Chen W.M."/>
            <person name="Kwon S.W."/>
        </authorList>
    </citation>
    <scope>NUCLEOTIDE SEQUENCE [LARGE SCALE GENOMIC DNA]</scope>
    <source>
        <strain evidence="1 2">KIS83-12</strain>
    </source>
</reference>
<evidence type="ECO:0000313" key="1">
    <source>
        <dbReference type="EMBL" id="NGY05942.1"/>
    </source>
</evidence>
<sequence length="336" mass="36954">MGRLSQAIIAAQQNASGVAPNAYVQFLRQAIDDVEAAEAGSPSLTALIDELVAIASAPNFSLHSAAVNEFAQKLGEAHFLALCAAQGIHLERIPETKIKTPDFKWDTDRGPIHFEVKTLSVVDGDRGIDAALESAFESQADLEDHRAAGARVATSTSEIAPYAAKAHKVPRLVSVIDTLLEKTRGNVKRDQFVQPNTFLVINLSLIPPSLTEVQALRPVYWDDSLFPTPVTGDLWMLGFGRQGMLIHDVPEFEGKPCIQGTFGKAGLLMEFDFIRGVLIVVHPWQRAAEVWGLFREKDCSTWMDEPGHPCEYVFKLVGDQWNDDCDSNGFRLNGDR</sequence>
<dbReference type="RefSeq" id="WP_166258440.1">
    <property type="nucleotide sequence ID" value="NZ_JAAMOW010000007.1"/>
</dbReference>
<keyword evidence="2" id="KW-1185">Reference proteome</keyword>
<accession>A0A6M2BTF4</accession>
<dbReference type="AlphaFoldDB" id="A0A6M2BTF4"/>
<proteinExistence type="predicted"/>